<dbReference type="PIRSF" id="PIRSF016080">
    <property type="entry name" value="Restrict_endonuc_II_DpmII"/>
    <property type="match status" value="1"/>
</dbReference>
<comment type="function">
    <text evidence="1">A P subtype restriction enzyme that recognizes the double-stranded unmethylated sequence 5'-GATC-3'.</text>
</comment>
<dbReference type="GO" id="GO:0009036">
    <property type="term" value="F:type II site-specific deoxyribonuclease activity"/>
    <property type="evidence" value="ECO:0007669"/>
    <property type="project" value="UniProtKB-UniRule"/>
</dbReference>
<dbReference type="Proteomes" id="UP000037800">
    <property type="component" value="Unassembled WGS sequence"/>
</dbReference>
<keyword evidence="1" id="KW-0540">Nuclease</keyword>
<dbReference type="RefSeq" id="WP_060662711.1">
    <property type="nucleotide sequence ID" value="NZ_JNUR01000007.1"/>
</dbReference>
<reference evidence="3 4" key="1">
    <citation type="submission" date="2014-06" db="EMBL/GenBank/DDBJ databases">
        <title>Helicobacter pullorum isolates in fresh chicken meat - phenotypic and genotypic features.</title>
        <authorList>
            <person name="Borges V."/>
            <person name="Santos A."/>
            <person name="Correia C.B."/>
            <person name="Saraiva M."/>
            <person name="Menard A."/>
            <person name="Vieira L."/>
            <person name="Sampaio D.A."/>
            <person name="Gomes J.P."/>
            <person name="Oleastro M."/>
        </authorList>
    </citation>
    <scope>NUCLEOTIDE SEQUENCE [LARGE SCALE GENOMIC DNA]</scope>
    <source>
        <strain evidence="3 4">229336/12</strain>
    </source>
</reference>
<dbReference type="InterPro" id="IPR021191">
    <property type="entry name" value="Restrct_endonuc_II_DpnII"/>
</dbReference>
<organism evidence="3 4">
    <name type="scientific">Helicobacter pullorum</name>
    <dbReference type="NCBI Taxonomy" id="35818"/>
    <lineage>
        <taxon>Bacteria</taxon>
        <taxon>Pseudomonadati</taxon>
        <taxon>Campylobacterota</taxon>
        <taxon>Epsilonproteobacteria</taxon>
        <taxon>Campylobacterales</taxon>
        <taxon>Helicobacteraceae</taxon>
        <taxon>Helicobacter</taxon>
    </lineage>
</organism>
<comment type="similarity">
    <text evidence="1">Belongs to the DpnII type II restriction endonuclease family.</text>
</comment>
<accession>A0AAW3J844</accession>
<dbReference type="GO" id="GO:0009307">
    <property type="term" value="P:DNA restriction-modification system"/>
    <property type="evidence" value="ECO:0007669"/>
    <property type="project" value="UniProtKB-UniRule"/>
</dbReference>
<keyword evidence="1" id="KW-0378">Hydrolase</keyword>
<dbReference type="InterPro" id="IPR038365">
    <property type="entry name" value="EcoRII_C_sf"/>
</dbReference>
<evidence type="ECO:0000313" key="3">
    <source>
        <dbReference type="EMBL" id="KPH51240.1"/>
    </source>
</evidence>
<dbReference type="InterPro" id="IPR011335">
    <property type="entry name" value="Restrct_endonuc-II-like"/>
</dbReference>
<dbReference type="GO" id="GO:0003677">
    <property type="term" value="F:DNA binding"/>
    <property type="evidence" value="ECO:0007669"/>
    <property type="project" value="UniProtKB-UniRule"/>
</dbReference>
<evidence type="ECO:0000313" key="4">
    <source>
        <dbReference type="Proteomes" id="UP000037800"/>
    </source>
</evidence>
<dbReference type="Gene3D" id="3.40.91.80">
    <property type="match status" value="1"/>
</dbReference>
<feature type="domain" description="Restriction endonuclease type II DpnII-like" evidence="2">
    <location>
        <begin position="6"/>
        <end position="272"/>
    </location>
</feature>
<protein>
    <recommendedName>
        <fullName evidence="1">Type-2 restriction enzyme</fullName>
        <ecNumber evidence="1">3.1.21.4</ecNumber>
    </recommendedName>
</protein>
<dbReference type="EC" id="3.1.21.4" evidence="1"/>
<keyword evidence="1" id="KW-0680">Restriction system</keyword>
<sequence>MKNTINFESFMKMLKPSNRDLGFYVDWEKCLRNRDRIAIALNHLNFLLSKDSKQMQECIATLFTEYSKAFEVLPLLLAVRDGSEIVLDSNNLETTMLEFLQTPQGIYNFICESGLLEIFSDKKIKDLNDFVFGIEVGLDSNARKNRSGKTMESLIAKIFKEVNLSFREQVSIKEFQDLHKVFGKDIKKFDFVVFGKNKQYFIECNFYTGGGSKLNETARAYTELATKFENIKDKGFVWITDGQGWLTAKNKLQEAYKSVEIYNLSNIADFIKKAQNDK</sequence>
<evidence type="ECO:0000256" key="1">
    <source>
        <dbReference type="PIRNR" id="PIRNR016080"/>
    </source>
</evidence>
<proteinExistence type="inferred from homology"/>
<dbReference type="InterPro" id="IPR007637">
    <property type="entry name" value="Restrct_endonuc_II_DpnII-like"/>
</dbReference>
<keyword evidence="1 3" id="KW-0255">Endonuclease</keyword>
<dbReference type="Pfam" id="PF04556">
    <property type="entry name" value="DpnII"/>
    <property type="match status" value="1"/>
</dbReference>
<dbReference type="SUPFAM" id="SSF52980">
    <property type="entry name" value="Restriction endonuclease-like"/>
    <property type="match status" value="1"/>
</dbReference>
<gene>
    <name evidence="3" type="ORF">HPU229336_09300</name>
</gene>
<dbReference type="EMBL" id="JNUR01000007">
    <property type="protein sequence ID" value="KPH51240.1"/>
    <property type="molecule type" value="Genomic_DNA"/>
</dbReference>
<comment type="caution">
    <text evidence="3">The sequence shown here is derived from an EMBL/GenBank/DDBJ whole genome shotgun (WGS) entry which is preliminary data.</text>
</comment>
<comment type="catalytic activity">
    <reaction evidence="1">
        <text>Endonucleolytic cleavage of DNA to give specific double-stranded fragments with terminal 5'-phosphates.</text>
        <dbReference type="EC" id="3.1.21.4"/>
    </reaction>
</comment>
<name>A0AAW3J844_9HELI</name>
<dbReference type="AlphaFoldDB" id="A0AAW3J844"/>
<evidence type="ECO:0000259" key="2">
    <source>
        <dbReference type="Pfam" id="PF04556"/>
    </source>
</evidence>